<proteinExistence type="predicted"/>
<keyword evidence="2" id="KW-1185">Reference proteome</keyword>
<evidence type="ECO:0000313" key="1">
    <source>
        <dbReference type="EMBL" id="MDY0745597.1"/>
    </source>
</evidence>
<accession>A0ABU5DH28</accession>
<organism evidence="1 2">
    <name type="scientific">Roseateles agri</name>
    <dbReference type="NCBI Taxonomy" id="3098619"/>
    <lineage>
        <taxon>Bacteria</taxon>
        <taxon>Pseudomonadati</taxon>
        <taxon>Pseudomonadota</taxon>
        <taxon>Betaproteobacteria</taxon>
        <taxon>Burkholderiales</taxon>
        <taxon>Sphaerotilaceae</taxon>
        <taxon>Roseateles</taxon>
    </lineage>
</organism>
<gene>
    <name evidence="1" type="ORF">SNE35_13840</name>
</gene>
<dbReference type="RefSeq" id="WP_320423500.1">
    <property type="nucleotide sequence ID" value="NZ_JAXCLA010000004.1"/>
</dbReference>
<dbReference type="Proteomes" id="UP001285263">
    <property type="component" value="Unassembled WGS sequence"/>
</dbReference>
<dbReference type="EMBL" id="JAXCLA010000004">
    <property type="protein sequence ID" value="MDY0745597.1"/>
    <property type="molecule type" value="Genomic_DNA"/>
</dbReference>
<protein>
    <submittedName>
        <fullName evidence="1">Zf-HC2 domain-containing protein</fullName>
    </submittedName>
</protein>
<name>A0ABU5DH28_9BURK</name>
<reference evidence="1 2" key="1">
    <citation type="submission" date="2023-11" db="EMBL/GenBank/DDBJ databases">
        <title>Paucibacter sp. nov., isolated from fresh soil in Korea.</title>
        <authorList>
            <person name="Le N.T.T."/>
        </authorList>
    </citation>
    <scope>NUCLEOTIDE SEQUENCE [LARGE SCALE GENOMIC DNA]</scope>
    <source>
        <strain evidence="1 2">R3-3</strain>
    </source>
</reference>
<sequence length="62" mass="7379">MLGPNCREVTRRVLLAEETRLSLRERLGVRFHMLICKACPTFAEQLALMRRASARWRRYSEE</sequence>
<comment type="caution">
    <text evidence="1">The sequence shown here is derived from an EMBL/GenBank/DDBJ whole genome shotgun (WGS) entry which is preliminary data.</text>
</comment>
<evidence type="ECO:0000313" key="2">
    <source>
        <dbReference type="Proteomes" id="UP001285263"/>
    </source>
</evidence>